<evidence type="ECO:0000313" key="3">
    <source>
        <dbReference type="Proteomes" id="UP001648503"/>
    </source>
</evidence>
<feature type="region of interest" description="Disordered" evidence="1">
    <location>
        <begin position="1"/>
        <end position="25"/>
    </location>
</feature>
<accession>A0ABQ8FE56</accession>
<keyword evidence="3" id="KW-1185">Reference proteome</keyword>
<dbReference type="Proteomes" id="UP001648503">
    <property type="component" value="Unassembled WGS sequence"/>
</dbReference>
<organism evidence="2 3">
    <name type="scientific">Batrachochytrium salamandrivorans</name>
    <dbReference type="NCBI Taxonomy" id="1357716"/>
    <lineage>
        <taxon>Eukaryota</taxon>
        <taxon>Fungi</taxon>
        <taxon>Fungi incertae sedis</taxon>
        <taxon>Chytridiomycota</taxon>
        <taxon>Chytridiomycota incertae sedis</taxon>
        <taxon>Chytridiomycetes</taxon>
        <taxon>Rhizophydiales</taxon>
        <taxon>Rhizophydiales incertae sedis</taxon>
        <taxon>Batrachochytrium</taxon>
    </lineage>
</organism>
<sequence length="157" mass="17468">MSLKRRDDNGSDSSSPPDTTPKNIFNDLLSDSNVSTENLASTIDKTKNDVPAFYKDGEEAGQKISGRAGDMMAKYLRKSIYVLFALKRWEYVSVPIILKKIEYGLDEDKYSKVGPELAETREGLNLQAQAGWKAISDDISNIIESHGSVIEAVQRIH</sequence>
<dbReference type="EMBL" id="JAFCIX010000189">
    <property type="protein sequence ID" value="KAH6596759.1"/>
    <property type="molecule type" value="Genomic_DNA"/>
</dbReference>
<proteinExistence type="predicted"/>
<feature type="non-terminal residue" evidence="2">
    <location>
        <position position="157"/>
    </location>
</feature>
<name>A0ABQ8FE56_9FUNG</name>
<evidence type="ECO:0000313" key="2">
    <source>
        <dbReference type="EMBL" id="KAH6596759.1"/>
    </source>
</evidence>
<comment type="caution">
    <text evidence="2">The sequence shown here is derived from an EMBL/GenBank/DDBJ whole genome shotgun (WGS) entry which is preliminary data.</text>
</comment>
<gene>
    <name evidence="2" type="ORF">BASA50_004933</name>
</gene>
<reference evidence="2 3" key="1">
    <citation type="submission" date="2021-02" db="EMBL/GenBank/DDBJ databases">
        <title>Variation within the Batrachochytrium salamandrivorans European outbreak.</title>
        <authorList>
            <person name="Kelly M."/>
            <person name="Pasmans F."/>
            <person name="Shea T.P."/>
            <person name="Munoz J.F."/>
            <person name="Carranza S."/>
            <person name="Cuomo C.A."/>
            <person name="Martel A."/>
        </authorList>
    </citation>
    <scope>NUCLEOTIDE SEQUENCE [LARGE SCALE GENOMIC DNA]</scope>
    <source>
        <strain evidence="2 3">AMFP18/2</strain>
    </source>
</reference>
<protein>
    <submittedName>
        <fullName evidence="2">Uncharacterized protein</fullName>
    </submittedName>
</protein>
<evidence type="ECO:0000256" key="1">
    <source>
        <dbReference type="SAM" id="MobiDB-lite"/>
    </source>
</evidence>
<feature type="compositionally biased region" description="Low complexity" evidence="1">
    <location>
        <begin position="11"/>
        <end position="21"/>
    </location>
</feature>